<reference evidence="3" key="1">
    <citation type="journal article" date="2019" name="Int. J. Syst. Evol. Microbiol.">
        <title>The Global Catalogue of Microorganisms (GCM) 10K type strain sequencing project: providing services to taxonomists for standard genome sequencing and annotation.</title>
        <authorList>
            <consortium name="The Broad Institute Genomics Platform"/>
            <consortium name="The Broad Institute Genome Sequencing Center for Infectious Disease"/>
            <person name="Wu L."/>
            <person name="Ma J."/>
        </authorList>
    </citation>
    <scope>NUCLEOTIDE SEQUENCE [LARGE SCALE GENOMIC DNA]</scope>
    <source>
        <strain evidence="3">KCTC 42739</strain>
    </source>
</reference>
<dbReference type="InterPro" id="IPR030489">
    <property type="entry name" value="TR_Rrf2-type_CS"/>
</dbReference>
<dbReference type="PANTHER" id="PTHR33221">
    <property type="entry name" value="WINGED HELIX-TURN-HELIX TRANSCRIPTIONAL REGULATOR, RRF2 FAMILY"/>
    <property type="match status" value="1"/>
</dbReference>
<dbReference type="InterPro" id="IPR000944">
    <property type="entry name" value="Tscrpt_reg_Rrf2"/>
</dbReference>
<dbReference type="InterPro" id="IPR036390">
    <property type="entry name" value="WH_DNA-bd_sf"/>
</dbReference>
<dbReference type="Pfam" id="PF02082">
    <property type="entry name" value="Rrf2"/>
    <property type="match status" value="1"/>
</dbReference>
<dbReference type="PANTHER" id="PTHR33221:SF2">
    <property type="entry name" value="TRANSCRIPTIONAL REGULATOR"/>
    <property type="match status" value="1"/>
</dbReference>
<feature type="compositionally biased region" description="Basic and acidic residues" evidence="1">
    <location>
        <begin position="157"/>
        <end position="168"/>
    </location>
</feature>
<dbReference type="RefSeq" id="WP_261292825.1">
    <property type="nucleotide sequence ID" value="NZ_JANQBK010000001.1"/>
</dbReference>
<proteinExistence type="predicted"/>
<feature type="region of interest" description="Disordered" evidence="1">
    <location>
        <begin position="144"/>
        <end position="168"/>
    </location>
</feature>
<accession>A0ABV7SZ16</accession>
<gene>
    <name evidence="2" type="ORF">ACFONA_14170</name>
</gene>
<sequence>MRLSSLADYAVVMMAAAARRCGGAARLNATLLAEETGVPLPTVQKLVSRLSAAGLIESARGTGGGFRLARPAAAISLADIIEAIEGPIALTSCVEASTHDCALEGDCRVKPHWGMVNGAVRGALDGISLATLASIPSLSRDGGSAGAAGAASGTQDPRVRGETMKALV</sequence>
<dbReference type="NCBIfam" id="TIGR00738">
    <property type="entry name" value="rrf2_super"/>
    <property type="match status" value="1"/>
</dbReference>
<dbReference type="Gene3D" id="1.10.10.10">
    <property type="entry name" value="Winged helix-like DNA-binding domain superfamily/Winged helix DNA-binding domain"/>
    <property type="match status" value="1"/>
</dbReference>
<keyword evidence="3" id="KW-1185">Reference proteome</keyword>
<evidence type="ECO:0000256" key="1">
    <source>
        <dbReference type="SAM" id="MobiDB-lite"/>
    </source>
</evidence>
<dbReference type="EMBL" id="JBHRXP010000007">
    <property type="protein sequence ID" value="MFC3581314.1"/>
    <property type="molecule type" value="Genomic_DNA"/>
</dbReference>
<comment type="caution">
    <text evidence="2">The sequence shown here is derived from an EMBL/GenBank/DDBJ whole genome shotgun (WGS) entry which is preliminary data.</text>
</comment>
<dbReference type="NCBIfam" id="TIGR02944">
    <property type="entry name" value="suf_reg_Xantho"/>
    <property type="match status" value="1"/>
</dbReference>
<name>A0ABV7SZ16_9SPHN</name>
<dbReference type="PROSITE" id="PS51197">
    <property type="entry name" value="HTH_RRF2_2"/>
    <property type="match status" value="1"/>
</dbReference>
<dbReference type="Proteomes" id="UP001595713">
    <property type="component" value="Unassembled WGS sequence"/>
</dbReference>
<dbReference type="InterPro" id="IPR014290">
    <property type="entry name" value="SUF_FeS_clus_asmbl_reg"/>
</dbReference>
<protein>
    <submittedName>
        <fullName evidence="2">SUF system Fe-S cluster assembly regulator</fullName>
    </submittedName>
</protein>
<dbReference type="SUPFAM" id="SSF46785">
    <property type="entry name" value="Winged helix' DNA-binding domain"/>
    <property type="match status" value="1"/>
</dbReference>
<evidence type="ECO:0000313" key="2">
    <source>
        <dbReference type="EMBL" id="MFC3581314.1"/>
    </source>
</evidence>
<organism evidence="2 3">
    <name type="scientific">Sphingomonas hylomeconis</name>
    <dbReference type="NCBI Taxonomy" id="1395958"/>
    <lineage>
        <taxon>Bacteria</taxon>
        <taxon>Pseudomonadati</taxon>
        <taxon>Pseudomonadota</taxon>
        <taxon>Alphaproteobacteria</taxon>
        <taxon>Sphingomonadales</taxon>
        <taxon>Sphingomonadaceae</taxon>
        <taxon>Sphingomonas</taxon>
    </lineage>
</organism>
<evidence type="ECO:0000313" key="3">
    <source>
        <dbReference type="Proteomes" id="UP001595713"/>
    </source>
</evidence>
<dbReference type="InterPro" id="IPR036388">
    <property type="entry name" value="WH-like_DNA-bd_sf"/>
</dbReference>
<dbReference type="PROSITE" id="PS01332">
    <property type="entry name" value="HTH_RRF2_1"/>
    <property type="match status" value="1"/>
</dbReference>